<dbReference type="GO" id="GO:0048029">
    <property type="term" value="F:monosaccharide binding"/>
    <property type="evidence" value="ECO:0007669"/>
    <property type="project" value="TreeGrafter"/>
</dbReference>
<evidence type="ECO:0000256" key="8">
    <source>
        <dbReference type="ARBA" id="ARBA00029321"/>
    </source>
</evidence>
<comment type="caution">
    <text evidence="9">Lacks conserved residue(s) required for the propagation of feature annotation.</text>
</comment>
<dbReference type="NCBIfam" id="NF010697">
    <property type="entry name" value="PRK14097.1"/>
    <property type="match status" value="1"/>
</dbReference>
<dbReference type="GO" id="GO:0004347">
    <property type="term" value="F:glucose-6-phosphate isomerase activity"/>
    <property type="evidence" value="ECO:0007669"/>
    <property type="project" value="UniProtKB-UniRule"/>
</dbReference>
<dbReference type="GO" id="GO:0051156">
    <property type="term" value="P:glucose 6-phosphate metabolic process"/>
    <property type="evidence" value="ECO:0007669"/>
    <property type="project" value="TreeGrafter"/>
</dbReference>
<keyword evidence="12" id="KW-1185">Reference proteome</keyword>
<dbReference type="RefSeq" id="WP_057776748.1">
    <property type="nucleotide sequence ID" value="NZ_CP042593.1"/>
</dbReference>
<feature type="active site" description="Proton donor" evidence="9">
    <location>
        <position position="290"/>
    </location>
</feature>
<accession>A0A5B8Z7K8</accession>
<feature type="active site" evidence="9">
    <location>
        <position position="425"/>
    </location>
</feature>
<dbReference type="Gene3D" id="3.40.50.10490">
    <property type="entry name" value="Glucose-6-phosphate isomerase like protein, domain 1"/>
    <property type="match status" value="3"/>
</dbReference>
<dbReference type="PROSITE" id="PS51463">
    <property type="entry name" value="P_GLUCOSE_ISOMERASE_3"/>
    <property type="match status" value="1"/>
</dbReference>
<dbReference type="UniPathway" id="UPA00138"/>
<evidence type="ECO:0000256" key="4">
    <source>
        <dbReference type="ARBA" id="ARBA00022490"/>
    </source>
</evidence>
<dbReference type="GO" id="GO:0006094">
    <property type="term" value="P:gluconeogenesis"/>
    <property type="evidence" value="ECO:0007669"/>
    <property type="project" value="UniProtKB-UniRule"/>
</dbReference>
<keyword evidence="4 9" id="KW-0963">Cytoplasm</keyword>
<comment type="pathway">
    <text evidence="1 9 10">Carbohydrate degradation; glycolysis; D-glyceraldehyde 3-phosphate and glycerone phosphate from D-glucose: step 2/4.</text>
</comment>
<dbReference type="KEGG" id="bda:FSZ17_18790"/>
<dbReference type="PROSITE" id="PS00765">
    <property type="entry name" value="P_GLUCOSE_ISOMERASE_1"/>
    <property type="match status" value="1"/>
</dbReference>
<dbReference type="FunFam" id="3.40.50.10490:FF:000016">
    <property type="entry name" value="Glucose-6-phosphate isomerase"/>
    <property type="match status" value="1"/>
</dbReference>
<dbReference type="AlphaFoldDB" id="A0A5B8Z7K8"/>
<organism evidence="11 12">
    <name type="scientific">Cytobacillus dafuensis</name>
    <name type="common">Bacillus dafuensis</name>
    <dbReference type="NCBI Taxonomy" id="1742359"/>
    <lineage>
        <taxon>Bacteria</taxon>
        <taxon>Bacillati</taxon>
        <taxon>Bacillota</taxon>
        <taxon>Bacilli</taxon>
        <taxon>Bacillales</taxon>
        <taxon>Bacillaceae</taxon>
        <taxon>Cytobacillus</taxon>
    </lineage>
</organism>
<keyword evidence="6 9" id="KW-0324">Glycolysis</keyword>
<dbReference type="UniPathway" id="UPA00109">
    <property type="reaction ID" value="UER00181"/>
</dbReference>
<dbReference type="PANTHER" id="PTHR11469:SF1">
    <property type="entry name" value="GLUCOSE-6-PHOSPHATE ISOMERASE"/>
    <property type="match status" value="1"/>
</dbReference>
<comment type="catalytic activity">
    <reaction evidence="8 9 10">
        <text>alpha-D-glucose 6-phosphate = beta-D-fructose 6-phosphate</text>
        <dbReference type="Rhea" id="RHEA:11816"/>
        <dbReference type="ChEBI" id="CHEBI:57634"/>
        <dbReference type="ChEBI" id="CHEBI:58225"/>
        <dbReference type="EC" id="5.3.1.9"/>
    </reaction>
</comment>
<evidence type="ECO:0000313" key="12">
    <source>
        <dbReference type="Proteomes" id="UP000321555"/>
    </source>
</evidence>
<dbReference type="Pfam" id="PF00342">
    <property type="entry name" value="PGI"/>
    <property type="match status" value="1"/>
</dbReference>
<evidence type="ECO:0000256" key="1">
    <source>
        <dbReference type="ARBA" id="ARBA00004926"/>
    </source>
</evidence>
<dbReference type="PROSITE" id="PS00174">
    <property type="entry name" value="P_GLUCOSE_ISOMERASE_2"/>
    <property type="match status" value="1"/>
</dbReference>
<evidence type="ECO:0000256" key="10">
    <source>
        <dbReference type="RuleBase" id="RU000612"/>
    </source>
</evidence>
<sequence length="449" mass="50292">MTHVRFDYSNALSFFGEHELTYLQDAVKVAHHSLHEQTGAGNEFLGWIDLPVNYDKDEFFRIQKSADKIKSDSDILLVIGIGGSYLGARAAIEMLNHSFYNALSKKKRGTPQVIFVGNNISSTYMRDVIDVLNGKDFSINVISKSGTTTEPAIAFRIFNKILEDKYGKDEARRRIYATTDKKRGALKTVADEEGYESFVIPDDIGGRYSVLTAVGLLPIAVSGVNIAEIMNGAEQAREDFSSSELMENAAYQYASIRNILYNKGKTIEMLINYEPSLQYFAEWWKQLFGESEGKDQKGIFPSSANFSTDLHSLGQYVQEGRRDLFETILKVEQPRHELAIEKSDNDQDGLNYLAGKTVDFVNNKAFEGAMLAHTDGGVPNLILSIPELDAYTFGYLVYFFEKACAMSGYLLGVNPFDQPGVEEYKVNMFALLGKPGFEGKKAELEKRLK</sequence>
<dbReference type="PANTHER" id="PTHR11469">
    <property type="entry name" value="GLUCOSE-6-PHOSPHATE ISOMERASE"/>
    <property type="match status" value="1"/>
</dbReference>
<evidence type="ECO:0000256" key="9">
    <source>
        <dbReference type="HAMAP-Rule" id="MF_00473"/>
    </source>
</evidence>
<reference evidence="12" key="1">
    <citation type="submission" date="2019-08" db="EMBL/GenBank/DDBJ databases">
        <authorList>
            <person name="Zheng X."/>
        </authorList>
    </citation>
    <scope>NUCLEOTIDE SEQUENCE [LARGE SCALE GENOMIC DNA]</scope>
    <source>
        <strain evidence="12">FJAT-25496</strain>
    </source>
</reference>
<dbReference type="OrthoDB" id="140919at2"/>
<gene>
    <name evidence="9" type="primary">pgi</name>
    <name evidence="11" type="ORF">FSZ17_18790</name>
</gene>
<dbReference type="GO" id="GO:0097367">
    <property type="term" value="F:carbohydrate derivative binding"/>
    <property type="evidence" value="ECO:0007669"/>
    <property type="project" value="InterPro"/>
</dbReference>
<dbReference type="HAMAP" id="MF_00473">
    <property type="entry name" value="G6P_isomerase"/>
    <property type="match status" value="1"/>
</dbReference>
<protein>
    <recommendedName>
        <fullName evidence="9">Glucose-6-phosphate isomerase</fullName>
        <shortName evidence="9">GPI</shortName>
        <ecNumber evidence="9">5.3.1.9</ecNumber>
    </recommendedName>
    <alternativeName>
        <fullName evidence="9">Phosphoglucose isomerase</fullName>
        <shortName evidence="9">PGI</shortName>
    </alternativeName>
    <alternativeName>
        <fullName evidence="9">Phosphohexose isomerase</fullName>
        <shortName evidence="9">PHI</shortName>
    </alternativeName>
</protein>
<proteinExistence type="inferred from homology"/>
<keyword evidence="3 9" id="KW-0312">Gluconeogenesis</keyword>
<dbReference type="EMBL" id="CP042593">
    <property type="protein sequence ID" value="QED49132.1"/>
    <property type="molecule type" value="Genomic_DNA"/>
</dbReference>
<evidence type="ECO:0000256" key="6">
    <source>
        <dbReference type="ARBA" id="ARBA00023152"/>
    </source>
</evidence>
<dbReference type="CDD" id="cd05016">
    <property type="entry name" value="SIS_PGI_2"/>
    <property type="match status" value="1"/>
</dbReference>
<keyword evidence="7 9" id="KW-0413">Isomerase</keyword>
<evidence type="ECO:0000256" key="7">
    <source>
        <dbReference type="ARBA" id="ARBA00023235"/>
    </source>
</evidence>
<dbReference type="STRING" id="1742359.GCA_001439625_01613"/>
<comment type="subcellular location">
    <subcellularLocation>
        <location evidence="9">Cytoplasm</location>
    </subcellularLocation>
</comment>
<dbReference type="InterPro" id="IPR035482">
    <property type="entry name" value="SIS_PGI_2"/>
</dbReference>
<dbReference type="InterPro" id="IPR001672">
    <property type="entry name" value="G6P_Isomerase"/>
</dbReference>
<evidence type="ECO:0000256" key="2">
    <source>
        <dbReference type="ARBA" id="ARBA00006604"/>
    </source>
</evidence>
<dbReference type="GO" id="GO:0005829">
    <property type="term" value="C:cytosol"/>
    <property type="evidence" value="ECO:0007669"/>
    <property type="project" value="TreeGrafter"/>
</dbReference>
<dbReference type="InterPro" id="IPR018189">
    <property type="entry name" value="Phosphoglucose_isomerase_CS"/>
</dbReference>
<evidence type="ECO:0000256" key="5">
    <source>
        <dbReference type="ARBA" id="ARBA00022553"/>
    </source>
</evidence>
<evidence type="ECO:0000256" key="3">
    <source>
        <dbReference type="ARBA" id="ARBA00022432"/>
    </source>
</evidence>
<keyword evidence="5" id="KW-0597">Phosphoprotein</keyword>
<dbReference type="GO" id="GO:0006096">
    <property type="term" value="P:glycolytic process"/>
    <property type="evidence" value="ECO:0007669"/>
    <property type="project" value="UniProtKB-UniRule"/>
</dbReference>
<comment type="pathway">
    <text evidence="9">Carbohydrate biosynthesis; gluconeogenesis.</text>
</comment>
<dbReference type="SUPFAM" id="SSF53697">
    <property type="entry name" value="SIS domain"/>
    <property type="match status" value="1"/>
</dbReference>
<dbReference type="EC" id="5.3.1.9" evidence="9"/>
<evidence type="ECO:0000313" key="11">
    <source>
        <dbReference type="EMBL" id="QED49132.1"/>
    </source>
</evidence>
<name>A0A5B8Z7K8_CYTDA</name>
<dbReference type="CDD" id="cd05015">
    <property type="entry name" value="SIS_PGI_1"/>
    <property type="match status" value="1"/>
</dbReference>
<dbReference type="FunFam" id="3.40.50.10490:FF:000015">
    <property type="entry name" value="Glucose-6-phosphate isomerase"/>
    <property type="match status" value="1"/>
</dbReference>
<comment type="similarity">
    <text evidence="2 9 10">Belongs to the GPI family.</text>
</comment>
<comment type="function">
    <text evidence="9">Catalyzes the reversible isomerization of glucose-6-phosphate to fructose-6-phosphate.</text>
</comment>
<dbReference type="FunFam" id="3.40.50.10490:FF:000020">
    <property type="entry name" value="Glucose-6-phosphate isomerase"/>
    <property type="match status" value="1"/>
</dbReference>
<dbReference type="Proteomes" id="UP000321555">
    <property type="component" value="Chromosome"/>
</dbReference>
<dbReference type="InterPro" id="IPR035476">
    <property type="entry name" value="SIS_PGI_1"/>
</dbReference>
<dbReference type="InterPro" id="IPR046348">
    <property type="entry name" value="SIS_dom_sf"/>
</dbReference>
<dbReference type="PRINTS" id="PR00662">
    <property type="entry name" value="G6PISOMERASE"/>
</dbReference>